<reference evidence="4 5" key="2">
    <citation type="journal article" date="2016" name="Genome Announc.">
        <title>Draft Genome Sequence of Oceanobacillus picturae Heshi-B3, Isolated from Fermented Rice Bran in a Traditional Japanese Seafood Dish.</title>
        <authorList>
            <person name="Akuzawa S."/>
            <person name="Nagaoka J."/>
            <person name="Kanekatsu M."/>
            <person name="Kanesaki Y."/>
            <person name="Suzuki T."/>
        </authorList>
    </citation>
    <scope>NUCLEOTIDE SEQUENCE [LARGE SCALE GENOMIC DNA]</scope>
    <source>
        <strain evidence="4 5">Heshi-B3</strain>
    </source>
</reference>
<keyword evidence="1 2" id="KW-0443">Lipid metabolism</keyword>
<evidence type="ECO:0000256" key="2">
    <source>
        <dbReference type="PROSITE-ProRule" id="PRU01161"/>
    </source>
</evidence>
<feature type="domain" description="PNPLA" evidence="3">
    <location>
        <begin position="5"/>
        <end position="198"/>
    </location>
</feature>
<dbReference type="Pfam" id="PF01734">
    <property type="entry name" value="Patatin"/>
    <property type="match status" value="1"/>
</dbReference>
<dbReference type="InterPro" id="IPR016035">
    <property type="entry name" value="Acyl_Trfase/lysoPLipase"/>
</dbReference>
<feature type="short sequence motif" description="DGA/G" evidence="2">
    <location>
        <begin position="185"/>
        <end position="187"/>
    </location>
</feature>
<feature type="active site" description="Nucleophile" evidence="2">
    <location>
        <position position="38"/>
    </location>
</feature>
<feature type="short sequence motif" description="GXSXG" evidence="2">
    <location>
        <begin position="36"/>
        <end position="40"/>
    </location>
</feature>
<evidence type="ECO:0000259" key="3">
    <source>
        <dbReference type="PROSITE" id="PS51635"/>
    </source>
</evidence>
<comment type="caution">
    <text evidence="4">The sequence shown here is derived from an EMBL/GenBank/DDBJ whole genome shotgun (WGS) entry which is preliminary data.</text>
</comment>
<name>A0A0U9HBF2_9BACI</name>
<dbReference type="InterPro" id="IPR002641">
    <property type="entry name" value="PNPLA_dom"/>
</dbReference>
<proteinExistence type="predicted"/>
<feature type="active site" description="Proton acceptor" evidence="2">
    <location>
        <position position="185"/>
    </location>
</feature>
<dbReference type="CDD" id="cd07207">
    <property type="entry name" value="Pat_ExoU_VipD_like"/>
    <property type="match status" value="1"/>
</dbReference>
<dbReference type="RefSeq" id="WP_058949170.1">
    <property type="nucleotide sequence ID" value="NZ_BBXV01000005.1"/>
</dbReference>
<accession>A0A0U9HBF2</accession>
<dbReference type="InterPro" id="IPR052580">
    <property type="entry name" value="Lipid_Hydrolase"/>
</dbReference>
<evidence type="ECO:0000256" key="1">
    <source>
        <dbReference type="ARBA" id="ARBA00023098"/>
    </source>
</evidence>
<reference evidence="5" key="1">
    <citation type="submission" date="2015-07" db="EMBL/GenBank/DDBJ databases">
        <title>Draft Genome Sequence of Oceanobacillus picturae Heshi-B3 that Was Isolated from Fermented Rice Bran with Aging Salted Mackerel, Which Was Named Heshiko as Traditional Fermented Seafood in Japan.</title>
        <authorList>
            <person name="Akuzawa S."/>
            <person name="Nakagawa J."/>
            <person name="Kanekatsu T."/>
            <person name="Kanesaki Y."/>
            <person name="Suzuki T."/>
        </authorList>
    </citation>
    <scope>NUCLEOTIDE SEQUENCE [LARGE SCALE GENOMIC DNA]</scope>
    <source>
        <strain evidence="5">Heshi-B3</strain>
    </source>
</reference>
<keyword evidence="2" id="KW-0442">Lipid degradation</keyword>
<dbReference type="PANTHER" id="PTHR46394">
    <property type="entry name" value="ANNEXIN"/>
    <property type="match status" value="1"/>
</dbReference>
<dbReference type="GO" id="GO:0016787">
    <property type="term" value="F:hydrolase activity"/>
    <property type="evidence" value="ECO:0007669"/>
    <property type="project" value="UniProtKB-UniRule"/>
</dbReference>
<keyword evidence="2" id="KW-0378">Hydrolase</keyword>
<sequence length="296" mass="33254">MKIDGVFSGGGVKAYAFLGVLEVLKSKELKLERVAGTSAGAIVASFLASGFDVDDIRLKLDELDLKMFLDPPLITKWLPFSKWVFLYFQLGINKGDKLENWLYSQLAEKNIYTFNDIPRGYLKVVISDLSLGKLVVIPDDLERVYGINPLHFPVAKAVRMSAGFPYFFMPKKLPGKSNTKSIIVDGGLLSNFPLWIFDNQKGKQDRPILGVKLSETVENTEPRRIRNALDMFQALFATMKMAHDTRYISTAQKRNIIFVPVEGIGAINLSINEATKENLINIGMESAEVFLQKWPK</sequence>
<protein>
    <submittedName>
        <fullName evidence="4">Patatin</fullName>
    </submittedName>
</protein>
<dbReference type="SUPFAM" id="SSF52151">
    <property type="entry name" value="FabD/lysophospholipase-like"/>
    <property type="match status" value="1"/>
</dbReference>
<dbReference type="PANTHER" id="PTHR46394:SF1">
    <property type="entry name" value="PNPLA DOMAIN-CONTAINING PROTEIN"/>
    <property type="match status" value="1"/>
</dbReference>
<dbReference type="GO" id="GO:0016042">
    <property type="term" value="P:lipid catabolic process"/>
    <property type="evidence" value="ECO:0007669"/>
    <property type="project" value="UniProtKB-UniRule"/>
</dbReference>
<dbReference type="Gene3D" id="3.40.1090.10">
    <property type="entry name" value="Cytosolic phospholipase A2 catalytic domain"/>
    <property type="match status" value="2"/>
</dbReference>
<evidence type="ECO:0000313" key="4">
    <source>
        <dbReference type="EMBL" id="GAQ16396.1"/>
    </source>
</evidence>
<evidence type="ECO:0000313" key="5">
    <source>
        <dbReference type="Proteomes" id="UP000052946"/>
    </source>
</evidence>
<comment type="caution">
    <text evidence="2">Lacks conserved residue(s) required for the propagation of feature annotation.</text>
</comment>
<dbReference type="EMBL" id="BBXV01000005">
    <property type="protein sequence ID" value="GAQ16396.1"/>
    <property type="molecule type" value="Genomic_DNA"/>
</dbReference>
<dbReference type="OrthoDB" id="9770965at2"/>
<gene>
    <name evidence="4" type="ORF">OPHB3_0313</name>
</gene>
<dbReference type="Proteomes" id="UP000052946">
    <property type="component" value="Unassembled WGS sequence"/>
</dbReference>
<dbReference type="AlphaFoldDB" id="A0A0U9HBF2"/>
<dbReference type="PROSITE" id="PS51635">
    <property type="entry name" value="PNPLA"/>
    <property type="match status" value="1"/>
</dbReference>
<organism evidence="4 5">
    <name type="scientific">Oceanobacillus picturae</name>
    <dbReference type="NCBI Taxonomy" id="171693"/>
    <lineage>
        <taxon>Bacteria</taxon>
        <taxon>Bacillati</taxon>
        <taxon>Bacillota</taxon>
        <taxon>Bacilli</taxon>
        <taxon>Bacillales</taxon>
        <taxon>Bacillaceae</taxon>
        <taxon>Oceanobacillus</taxon>
    </lineage>
</organism>